<feature type="domain" description="GGDEF" evidence="6">
    <location>
        <begin position="383"/>
        <end position="519"/>
    </location>
</feature>
<dbReference type="FunFam" id="3.30.70.270:FF:000001">
    <property type="entry name" value="Diguanylate cyclase domain protein"/>
    <property type="match status" value="1"/>
</dbReference>
<evidence type="ECO:0000259" key="6">
    <source>
        <dbReference type="PROSITE" id="PS50887"/>
    </source>
</evidence>
<proteinExistence type="predicted"/>
<dbReference type="SUPFAM" id="SSF55073">
    <property type="entry name" value="Nucleotide cyclase"/>
    <property type="match status" value="1"/>
</dbReference>
<dbReference type="GO" id="GO:0005886">
    <property type="term" value="C:plasma membrane"/>
    <property type="evidence" value="ECO:0007669"/>
    <property type="project" value="TreeGrafter"/>
</dbReference>
<organism evidence="7 8">
    <name type="scientific">Musicola paradisiaca (strain Ech703)</name>
    <name type="common">Dickeya paradisiaca</name>
    <name type="synonym">Dickeya dadantii</name>
    <dbReference type="NCBI Taxonomy" id="579405"/>
    <lineage>
        <taxon>Bacteria</taxon>
        <taxon>Pseudomonadati</taxon>
        <taxon>Pseudomonadota</taxon>
        <taxon>Gammaproteobacteria</taxon>
        <taxon>Enterobacterales</taxon>
        <taxon>Pectobacteriaceae</taxon>
        <taxon>Musicola</taxon>
    </lineage>
</organism>
<dbReference type="AlphaFoldDB" id="C6CCY4"/>
<dbReference type="EMBL" id="CP001654">
    <property type="protein sequence ID" value="ACS85025.1"/>
    <property type="molecule type" value="Genomic_DNA"/>
</dbReference>
<dbReference type="InterPro" id="IPR029787">
    <property type="entry name" value="Nucleotide_cyclase"/>
</dbReference>
<dbReference type="Pfam" id="PF00990">
    <property type="entry name" value="GGDEF"/>
    <property type="match status" value="1"/>
</dbReference>
<dbReference type="InterPro" id="IPR054327">
    <property type="entry name" value="His-kinase-like_sensor"/>
</dbReference>
<accession>C6CCY4</accession>
<dbReference type="PROSITE" id="PS50887">
    <property type="entry name" value="GGDEF"/>
    <property type="match status" value="1"/>
</dbReference>
<sequence length="519" mass="58846">MPSNNPPPMHVSRFLLLFRRFSSPGITMMGFLVMLGLIFCVTSVWNFWTSYLHRLDEAEDNVINLSFAMSRQAEDTFVPVEVAIDDMLREFAQTGMLDSSKVRSVLDTHRAVLPQLVGFYLFDERGNLVSSTAKGPLYIYNAGRREYFLWLKEHNTSALYISRVSTSSTTGRHIIPVAKRLTGENGEFKGIFLATIDHNYFGNFYRYFTLDYNSVLSLMNADAHAIFIYPDPASYINDDFTTGGLFDQQRQQLASGSGTWRTTLDNKVRIVGYVRLKRYPLVVAASVEKAAVQRRWLMENLPAMLLNVFVLFPILFMGALVLKQIRLTVRNKDVLTRLHQEETDKNRVLQKLALVDPLTRLANRRRFDSYLEQSLEKMRDEGKVLSLIMMDVDFFKYFNDTYGHVRGDRCLSQIGSVLLGRVWPSGALPARYGGEEFAVILPNVTGEQAELLGAQVVEAIRACAIPHQESLLPDHIVTVSVGVYSFSSANPCDVQRLKDGADQALYLAKKKGRNQCVRL</sequence>
<dbReference type="EC" id="2.7.7.65" evidence="3"/>
<dbReference type="GO" id="GO:0052621">
    <property type="term" value="F:diguanylate cyclase activity"/>
    <property type="evidence" value="ECO:0007669"/>
    <property type="project" value="UniProtKB-EC"/>
</dbReference>
<dbReference type="Gene3D" id="3.30.70.270">
    <property type="match status" value="1"/>
</dbReference>
<evidence type="ECO:0000313" key="8">
    <source>
        <dbReference type="Proteomes" id="UP000002734"/>
    </source>
</evidence>
<dbReference type="CDD" id="cd01949">
    <property type="entry name" value="GGDEF"/>
    <property type="match status" value="1"/>
</dbReference>
<dbReference type="CDD" id="cd12914">
    <property type="entry name" value="PDC1_DGC_like"/>
    <property type="match status" value="1"/>
</dbReference>
<keyword evidence="5" id="KW-1133">Transmembrane helix</keyword>
<dbReference type="InterPro" id="IPR029151">
    <property type="entry name" value="Sensor-like_sf"/>
</dbReference>
<dbReference type="Gene3D" id="3.30.450.20">
    <property type="entry name" value="PAS domain"/>
    <property type="match status" value="2"/>
</dbReference>
<dbReference type="GO" id="GO:1902201">
    <property type="term" value="P:negative regulation of bacterial-type flagellum-dependent cell motility"/>
    <property type="evidence" value="ECO:0007669"/>
    <property type="project" value="TreeGrafter"/>
</dbReference>
<comment type="cofactor">
    <cofactor evidence="1">
        <name>Mg(2+)</name>
        <dbReference type="ChEBI" id="CHEBI:18420"/>
    </cofactor>
</comment>
<comment type="pathway">
    <text evidence="2">Purine metabolism; 3',5'-cyclic di-GMP biosynthesis.</text>
</comment>
<dbReference type="CDD" id="cd12915">
    <property type="entry name" value="PDC2_DGC_like"/>
    <property type="match status" value="1"/>
</dbReference>
<protein>
    <recommendedName>
        <fullName evidence="3">diguanylate cyclase</fullName>
        <ecNumber evidence="3">2.7.7.65</ecNumber>
    </recommendedName>
</protein>
<feature type="transmembrane region" description="Helical" evidence="5">
    <location>
        <begin position="26"/>
        <end position="48"/>
    </location>
</feature>
<dbReference type="InterPro" id="IPR000160">
    <property type="entry name" value="GGDEF_dom"/>
</dbReference>
<dbReference type="HOGENOM" id="CLU_000445_134_2_6"/>
<name>C6CCY4_MUSP7</name>
<feature type="transmembrane region" description="Helical" evidence="5">
    <location>
        <begin position="303"/>
        <end position="322"/>
    </location>
</feature>
<reference evidence="7" key="1">
    <citation type="submission" date="2009-06" db="EMBL/GenBank/DDBJ databases">
        <title>Complete sequence of Dickeya dadantii Ech703.</title>
        <authorList>
            <consortium name="US DOE Joint Genome Institute"/>
            <person name="Lucas S."/>
            <person name="Copeland A."/>
            <person name="Lapidus A."/>
            <person name="Glavina del Rio T."/>
            <person name="Dalin E."/>
            <person name="Tice H."/>
            <person name="Bruce D."/>
            <person name="Goodwin L."/>
            <person name="Pitluck S."/>
            <person name="Chertkov O."/>
            <person name="Brettin T."/>
            <person name="Detter J.C."/>
            <person name="Han C."/>
            <person name="Larimer F."/>
            <person name="Land M."/>
            <person name="Hauser L."/>
            <person name="Kyrpides N."/>
            <person name="Mikhailova N."/>
            <person name="Balakrishnan V."/>
            <person name="Glasner J."/>
            <person name="Perna N.T."/>
        </authorList>
    </citation>
    <scope>NUCLEOTIDE SEQUENCE [LARGE SCALE GENOMIC DNA]</scope>
    <source>
        <strain evidence="7">Ech703</strain>
    </source>
</reference>
<dbReference type="eggNOG" id="COG3706">
    <property type="taxonomic scope" value="Bacteria"/>
</dbReference>
<dbReference type="SMART" id="SM00267">
    <property type="entry name" value="GGDEF"/>
    <property type="match status" value="1"/>
</dbReference>
<evidence type="ECO:0000256" key="2">
    <source>
        <dbReference type="ARBA" id="ARBA00004665"/>
    </source>
</evidence>
<dbReference type="Proteomes" id="UP000002734">
    <property type="component" value="Chromosome"/>
</dbReference>
<dbReference type="PANTHER" id="PTHR45138">
    <property type="entry name" value="REGULATORY COMPONENTS OF SENSORY TRANSDUCTION SYSTEM"/>
    <property type="match status" value="1"/>
</dbReference>
<evidence type="ECO:0000256" key="4">
    <source>
        <dbReference type="ARBA" id="ARBA00034247"/>
    </source>
</evidence>
<keyword evidence="8" id="KW-1185">Reference proteome</keyword>
<dbReference type="STRING" id="579405.Dd703_1221"/>
<evidence type="ECO:0000256" key="1">
    <source>
        <dbReference type="ARBA" id="ARBA00001946"/>
    </source>
</evidence>
<dbReference type="GO" id="GO:0043709">
    <property type="term" value="P:cell adhesion involved in single-species biofilm formation"/>
    <property type="evidence" value="ECO:0007669"/>
    <property type="project" value="TreeGrafter"/>
</dbReference>
<dbReference type="InterPro" id="IPR043128">
    <property type="entry name" value="Rev_trsase/Diguanyl_cyclase"/>
</dbReference>
<evidence type="ECO:0000313" key="7">
    <source>
        <dbReference type="EMBL" id="ACS85025.1"/>
    </source>
</evidence>
<dbReference type="KEGG" id="dda:Dd703_1221"/>
<comment type="catalytic activity">
    <reaction evidence="4">
        <text>2 GTP = 3',3'-c-di-GMP + 2 diphosphate</text>
        <dbReference type="Rhea" id="RHEA:24898"/>
        <dbReference type="ChEBI" id="CHEBI:33019"/>
        <dbReference type="ChEBI" id="CHEBI:37565"/>
        <dbReference type="ChEBI" id="CHEBI:58805"/>
        <dbReference type="EC" id="2.7.7.65"/>
    </reaction>
</comment>
<dbReference type="NCBIfam" id="TIGR00254">
    <property type="entry name" value="GGDEF"/>
    <property type="match status" value="1"/>
</dbReference>
<evidence type="ECO:0000256" key="3">
    <source>
        <dbReference type="ARBA" id="ARBA00012528"/>
    </source>
</evidence>
<dbReference type="Pfam" id="PF22588">
    <property type="entry name" value="dCache_1_like"/>
    <property type="match status" value="1"/>
</dbReference>
<dbReference type="PANTHER" id="PTHR45138:SF9">
    <property type="entry name" value="DIGUANYLATE CYCLASE DGCM-RELATED"/>
    <property type="match status" value="1"/>
</dbReference>
<gene>
    <name evidence="7" type="ordered locus">Dd703_1221</name>
</gene>
<keyword evidence="5" id="KW-0812">Transmembrane</keyword>
<dbReference type="SUPFAM" id="SSF103190">
    <property type="entry name" value="Sensory domain-like"/>
    <property type="match status" value="1"/>
</dbReference>
<dbReference type="InterPro" id="IPR050469">
    <property type="entry name" value="Diguanylate_Cyclase"/>
</dbReference>
<evidence type="ECO:0000256" key="5">
    <source>
        <dbReference type="SAM" id="Phobius"/>
    </source>
</evidence>
<keyword evidence="5" id="KW-0472">Membrane</keyword>